<evidence type="ECO:0000256" key="2">
    <source>
        <dbReference type="ARBA" id="ARBA00022679"/>
    </source>
</evidence>
<keyword evidence="5" id="KW-1185">Reference proteome</keyword>
<name>A0ABX0EVW3_9BACT</name>
<dbReference type="Pfam" id="PF00685">
    <property type="entry name" value="Sulfotransfer_1"/>
    <property type="match status" value="1"/>
</dbReference>
<organism evidence="4 5">
    <name type="scientific">Aquirufa beregesia</name>
    <dbReference type="NCBI Taxonomy" id="2516556"/>
    <lineage>
        <taxon>Bacteria</taxon>
        <taxon>Pseudomonadati</taxon>
        <taxon>Bacteroidota</taxon>
        <taxon>Cytophagia</taxon>
        <taxon>Cytophagales</taxon>
        <taxon>Flectobacillaceae</taxon>
        <taxon>Aquirufa</taxon>
    </lineage>
</organism>
<dbReference type="PANTHER" id="PTHR11783">
    <property type="entry name" value="SULFOTRANSFERASE SULT"/>
    <property type="match status" value="1"/>
</dbReference>
<evidence type="ECO:0000259" key="3">
    <source>
        <dbReference type="Pfam" id="PF00685"/>
    </source>
</evidence>
<dbReference type="Proteomes" id="UP001318301">
    <property type="component" value="Unassembled WGS sequence"/>
</dbReference>
<accession>A0ABX0EVW3</accession>
<reference evidence="4 5" key="1">
    <citation type="submission" date="2019-02" db="EMBL/GenBank/DDBJ databases">
        <title>Genome of a new Bacteroidetes strain.</title>
        <authorList>
            <person name="Pitt A."/>
        </authorList>
    </citation>
    <scope>NUCLEOTIDE SEQUENCE [LARGE SCALE GENOMIC DNA]</scope>
    <source>
        <strain evidence="4 5">50C-KIRBA</strain>
    </source>
</reference>
<keyword evidence="2" id="KW-0808">Transferase</keyword>
<evidence type="ECO:0000313" key="5">
    <source>
        <dbReference type="Proteomes" id="UP001318301"/>
    </source>
</evidence>
<dbReference type="EMBL" id="SEWW01000001">
    <property type="protein sequence ID" value="NGZ43552.1"/>
    <property type="molecule type" value="Genomic_DNA"/>
</dbReference>
<comment type="similarity">
    <text evidence="1">Belongs to the sulfotransferase 1 family.</text>
</comment>
<dbReference type="InterPro" id="IPR027417">
    <property type="entry name" value="P-loop_NTPase"/>
</dbReference>
<sequence>MFLVPSVLGRLIVLKRLLKRLRNKSLAKLEIKKNIIWLASYPKSGNTWFRSFITALKNRGEVNINDLKTEGIFSSKISLEDNLDVDADDVRSTQIDIFKRLALTYQSSISEEKNFFKIHDLYSLSEFDNKPIVPIESTFAAIYFVRNPLDVSISMANHNGQSIDQVIEKVMGNPLASISKNSKFLQHQFPQWIGTWNNHVVSWKQVDSFPVYFVRYEDMKQSPKETFTDILHNIGYEASELEINRALEAAKFENLKQQEQEFGFRERPGSSKSFFNKGEMGQWKEQLTKSQIDKIKQINEPMMREFGYWED</sequence>
<evidence type="ECO:0000313" key="4">
    <source>
        <dbReference type="EMBL" id="NGZ43552.1"/>
    </source>
</evidence>
<feature type="domain" description="Sulfotransferase" evidence="3">
    <location>
        <begin position="36"/>
        <end position="307"/>
    </location>
</feature>
<protein>
    <submittedName>
        <fullName evidence="4">Sulfotransferase domain-containing protein</fullName>
    </submittedName>
</protein>
<evidence type="ECO:0000256" key="1">
    <source>
        <dbReference type="ARBA" id="ARBA00005771"/>
    </source>
</evidence>
<dbReference type="InterPro" id="IPR000863">
    <property type="entry name" value="Sulfotransferase_dom"/>
</dbReference>
<dbReference type="SUPFAM" id="SSF52540">
    <property type="entry name" value="P-loop containing nucleoside triphosphate hydrolases"/>
    <property type="match status" value="1"/>
</dbReference>
<dbReference type="Gene3D" id="3.40.50.300">
    <property type="entry name" value="P-loop containing nucleotide triphosphate hydrolases"/>
    <property type="match status" value="1"/>
</dbReference>
<comment type="caution">
    <text evidence="4">The sequence shown here is derived from an EMBL/GenBank/DDBJ whole genome shotgun (WGS) entry which is preliminary data.</text>
</comment>
<gene>
    <name evidence="4" type="ORF">EWU23_03590</name>
</gene>
<proteinExistence type="inferred from homology"/>